<evidence type="ECO:0000313" key="7">
    <source>
        <dbReference type="Proteomes" id="UP000192610"/>
    </source>
</evidence>
<dbReference type="Proteomes" id="UP000192610">
    <property type="component" value="Unassembled WGS sequence"/>
</dbReference>
<dbReference type="PANTHER" id="PTHR23501">
    <property type="entry name" value="MAJOR FACILITATOR SUPERFAMILY"/>
    <property type="match status" value="1"/>
</dbReference>
<feature type="transmembrane region" description="Helical" evidence="5">
    <location>
        <begin position="112"/>
        <end position="131"/>
    </location>
</feature>
<gene>
    <name evidence="6" type="ORF">A4H97_25370</name>
</gene>
<accession>A0A1V9F310</accession>
<sequence>MVSGIPIFRQWVPGWAIKIILFSLILPTMVLFFLPFANINAAAGFYGSEPADIQFAVGIFYAGYVAFYSLERRFFTYLAAKEYFIIFTMLEIATTVICYHTDELYILFPVRFFQGMLFSSTVNLSLSLMFTRLRTERAREISFSVFFGMLICILPFINLVTADLIDTFNFNTVYKIALFSYLPCLCALMITMNNVRLNVRFPLYKLDWQSFVYWALILVLLAYVCIYGQEYYWLEDPRILFSVLAMMGATLLYVLRVKSMKRPYVQPGIFSFQNFRMSIFLLFILFICRFAINIINNFFGGVLRLDPMHISYVNTMNLIGLITGVVISCALILQKKNIRFIWIPGFLLLLAFHISMWFLFNSEANENNFYGPLFIQGLGVGLIMVPTIVYAVSSVPGALGPSASSICLATGYLGFCVSAALINYCELYSKSRHYNAFQDHLTKVDPAALHGLTARAGKLLHHGVAHKRAIKGGSKLLIDAVNKQGQIRFAMDYYEWMALMLIAVLLLIAIFPSLNKTVVYLRSRRLSPA</sequence>
<evidence type="ECO:0000256" key="4">
    <source>
        <dbReference type="ARBA" id="ARBA00023136"/>
    </source>
</evidence>
<feature type="transmembrane region" description="Helical" evidence="5">
    <location>
        <begin position="340"/>
        <end position="360"/>
    </location>
</feature>
<feature type="transmembrane region" description="Helical" evidence="5">
    <location>
        <begin position="53"/>
        <end position="70"/>
    </location>
</feature>
<dbReference type="EMBL" id="LVXG01000008">
    <property type="protein sequence ID" value="OQP52652.1"/>
    <property type="molecule type" value="Genomic_DNA"/>
</dbReference>
<feature type="transmembrane region" description="Helical" evidence="5">
    <location>
        <begin position="82"/>
        <end position="100"/>
    </location>
</feature>
<name>A0A1V9F310_9BACT</name>
<organism evidence="6 7">
    <name type="scientific">Niastella yeongjuensis</name>
    <dbReference type="NCBI Taxonomy" id="354355"/>
    <lineage>
        <taxon>Bacteria</taxon>
        <taxon>Pseudomonadati</taxon>
        <taxon>Bacteroidota</taxon>
        <taxon>Chitinophagia</taxon>
        <taxon>Chitinophagales</taxon>
        <taxon>Chitinophagaceae</taxon>
        <taxon>Niastella</taxon>
    </lineage>
</organism>
<evidence type="ECO:0000256" key="2">
    <source>
        <dbReference type="ARBA" id="ARBA00022692"/>
    </source>
</evidence>
<protein>
    <submittedName>
        <fullName evidence="6">Beta-carotene 15,15'-monooxygenase</fullName>
    </submittedName>
</protein>
<evidence type="ECO:0000256" key="1">
    <source>
        <dbReference type="ARBA" id="ARBA00004141"/>
    </source>
</evidence>
<dbReference type="GO" id="GO:0004497">
    <property type="term" value="F:monooxygenase activity"/>
    <property type="evidence" value="ECO:0007669"/>
    <property type="project" value="UniProtKB-KW"/>
</dbReference>
<feature type="transmembrane region" description="Helical" evidence="5">
    <location>
        <begin position="12"/>
        <end position="33"/>
    </location>
</feature>
<keyword evidence="2 5" id="KW-0812">Transmembrane</keyword>
<keyword evidence="6" id="KW-0560">Oxidoreductase</keyword>
<feature type="transmembrane region" description="Helical" evidence="5">
    <location>
        <begin position="311"/>
        <end position="333"/>
    </location>
</feature>
<dbReference type="InterPro" id="IPR036259">
    <property type="entry name" value="MFS_trans_sf"/>
</dbReference>
<keyword evidence="3 5" id="KW-1133">Transmembrane helix</keyword>
<feature type="transmembrane region" description="Helical" evidence="5">
    <location>
        <begin position="496"/>
        <end position="515"/>
    </location>
</feature>
<feature type="transmembrane region" description="Helical" evidence="5">
    <location>
        <begin position="239"/>
        <end position="257"/>
    </location>
</feature>
<evidence type="ECO:0000256" key="3">
    <source>
        <dbReference type="ARBA" id="ARBA00022989"/>
    </source>
</evidence>
<comment type="subcellular location">
    <subcellularLocation>
        <location evidence="1">Membrane</location>
        <topology evidence="1">Multi-pass membrane protein</topology>
    </subcellularLocation>
</comment>
<dbReference type="RefSeq" id="WP_081198127.1">
    <property type="nucleotide sequence ID" value="NZ_FOCZ01000012.1"/>
</dbReference>
<keyword evidence="4 5" id="KW-0472">Membrane</keyword>
<proteinExistence type="predicted"/>
<keyword evidence="7" id="KW-1185">Reference proteome</keyword>
<dbReference type="SUPFAM" id="SSF103473">
    <property type="entry name" value="MFS general substrate transporter"/>
    <property type="match status" value="1"/>
</dbReference>
<reference evidence="7" key="1">
    <citation type="submission" date="2016-04" db="EMBL/GenBank/DDBJ databases">
        <authorList>
            <person name="Chen L."/>
            <person name="Zhuang W."/>
            <person name="Wang G."/>
        </authorList>
    </citation>
    <scope>NUCLEOTIDE SEQUENCE [LARGE SCALE GENOMIC DNA]</scope>
    <source>
        <strain evidence="7">17621</strain>
    </source>
</reference>
<keyword evidence="6" id="KW-0503">Monooxygenase</keyword>
<comment type="caution">
    <text evidence="6">The sequence shown here is derived from an EMBL/GenBank/DDBJ whole genome shotgun (WGS) entry which is preliminary data.</text>
</comment>
<feature type="transmembrane region" description="Helical" evidence="5">
    <location>
        <begin position="405"/>
        <end position="424"/>
    </location>
</feature>
<dbReference type="STRING" id="354355.SAMN05660816_05279"/>
<feature type="transmembrane region" description="Helical" evidence="5">
    <location>
        <begin position="143"/>
        <end position="160"/>
    </location>
</feature>
<dbReference type="GO" id="GO:0022857">
    <property type="term" value="F:transmembrane transporter activity"/>
    <property type="evidence" value="ECO:0007669"/>
    <property type="project" value="TreeGrafter"/>
</dbReference>
<feature type="transmembrane region" description="Helical" evidence="5">
    <location>
        <begin position="278"/>
        <end position="299"/>
    </location>
</feature>
<feature type="transmembrane region" description="Helical" evidence="5">
    <location>
        <begin position="211"/>
        <end position="233"/>
    </location>
</feature>
<feature type="transmembrane region" description="Helical" evidence="5">
    <location>
        <begin position="372"/>
        <end position="393"/>
    </location>
</feature>
<feature type="transmembrane region" description="Helical" evidence="5">
    <location>
        <begin position="172"/>
        <end position="190"/>
    </location>
</feature>
<dbReference type="GO" id="GO:0005886">
    <property type="term" value="C:plasma membrane"/>
    <property type="evidence" value="ECO:0007669"/>
    <property type="project" value="TreeGrafter"/>
</dbReference>
<evidence type="ECO:0000256" key="5">
    <source>
        <dbReference type="SAM" id="Phobius"/>
    </source>
</evidence>
<evidence type="ECO:0000313" key="6">
    <source>
        <dbReference type="EMBL" id="OQP52652.1"/>
    </source>
</evidence>
<dbReference type="OrthoDB" id="622032at2"/>
<dbReference type="AlphaFoldDB" id="A0A1V9F310"/>